<sequence length="151" mass="16443">MSRPSWEVRQTRPVAASLFNSLRSPRRMERDGGGLVSPPTNVSPMPRTRRADFRDLEVRRSHDPSAEINRLQVRGGITAPKKGPGYTKQTAGQKGKESPGPAWPQGSSSSAKIVLCPCATGMEQKSWISEEAGMFYQSPRLIGPGNACSFS</sequence>
<reference evidence="4" key="2">
    <citation type="submission" date="2010-05" db="EMBL/GenBank/DDBJ databases">
        <title>The genome sequence of Magnaporthe poae strain ATCC 64411.</title>
        <authorList>
            <person name="Ma L.-J."/>
            <person name="Dead R."/>
            <person name="Young S."/>
            <person name="Zeng Q."/>
            <person name="Koehrsen M."/>
            <person name="Alvarado L."/>
            <person name="Berlin A."/>
            <person name="Chapman S.B."/>
            <person name="Chen Z."/>
            <person name="Freedman E."/>
            <person name="Gellesch M."/>
            <person name="Goldberg J."/>
            <person name="Griggs A."/>
            <person name="Gujja S."/>
            <person name="Heilman E.R."/>
            <person name="Heiman D."/>
            <person name="Hepburn T."/>
            <person name="Howarth C."/>
            <person name="Jen D."/>
            <person name="Larson L."/>
            <person name="Mehta T."/>
            <person name="Neiman D."/>
            <person name="Pearson M."/>
            <person name="Roberts A."/>
            <person name="Saif S."/>
            <person name="Shea T."/>
            <person name="Shenoy N."/>
            <person name="Sisk P."/>
            <person name="Stolte C."/>
            <person name="Sykes S."/>
            <person name="Walk T."/>
            <person name="White J."/>
            <person name="Yandava C."/>
            <person name="Haas B."/>
            <person name="Nusbaum C."/>
            <person name="Birren B."/>
        </authorList>
    </citation>
    <scope>NUCLEOTIDE SEQUENCE [LARGE SCALE GENOMIC DNA]</scope>
    <source>
        <strain evidence="4">ATCC 64411 / 73-15</strain>
    </source>
</reference>
<keyword evidence="4" id="KW-1185">Reference proteome</keyword>
<dbReference type="EnsemblFungi" id="MAPG_04307T0">
    <property type="protein sequence ID" value="MAPG_04307T0"/>
    <property type="gene ID" value="MAPG_04307"/>
</dbReference>
<name>A0A0C4DWD1_MAGP6</name>
<dbReference type="EMBL" id="GL876968">
    <property type="protein sequence ID" value="KLU85279.1"/>
    <property type="molecule type" value="Genomic_DNA"/>
</dbReference>
<evidence type="ECO:0000256" key="1">
    <source>
        <dbReference type="SAM" id="MobiDB-lite"/>
    </source>
</evidence>
<evidence type="ECO:0000313" key="3">
    <source>
        <dbReference type="EnsemblFungi" id="MAPG_04307T0"/>
    </source>
</evidence>
<proteinExistence type="predicted"/>
<feature type="region of interest" description="Disordered" evidence="1">
    <location>
        <begin position="22"/>
        <end position="49"/>
    </location>
</feature>
<reference evidence="3" key="5">
    <citation type="submission" date="2015-06" db="UniProtKB">
        <authorList>
            <consortium name="EnsemblFungi"/>
        </authorList>
    </citation>
    <scope>IDENTIFICATION</scope>
    <source>
        <strain evidence="3">ATCC 64411</strain>
    </source>
</reference>
<dbReference type="EMBL" id="ADBL01001020">
    <property type="status" value="NOT_ANNOTATED_CDS"/>
    <property type="molecule type" value="Genomic_DNA"/>
</dbReference>
<evidence type="ECO:0000313" key="4">
    <source>
        <dbReference type="Proteomes" id="UP000011715"/>
    </source>
</evidence>
<reference evidence="2" key="3">
    <citation type="submission" date="2011-03" db="EMBL/GenBank/DDBJ databases">
        <title>Annotation of Magnaporthe poae ATCC 64411.</title>
        <authorList>
            <person name="Ma L.-J."/>
            <person name="Dead R."/>
            <person name="Young S.K."/>
            <person name="Zeng Q."/>
            <person name="Gargeya S."/>
            <person name="Fitzgerald M."/>
            <person name="Haas B."/>
            <person name="Abouelleil A."/>
            <person name="Alvarado L."/>
            <person name="Arachchi H.M."/>
            <person name="Berlin A."/>
            <person name="Brown A."/>
            <person name="Chapman S.B."/>
            <person name="Chen Z."/>
            <person name="Dunbar C."/>
            <person name="Freedman E."/>
            <person name="Gearin G."/>
            <person name="Gellesch M."/>
            <person name="Goldberg J."/>
            <person name="Griggs A."/>
            <person name="Gujja S."/>
            <person name="Heiman D."/>
            <person name="Howarth C."/>
            <person name="Larson L."/>
            <person name="Lui A."/>
            <person name="MacDonald P.J.P."/>
            <person name="Mehta T."/>
            <person name="Montmayeur A."/>
            <person name="Murphy C."/>
            <person name="Neiman D."/>
            <person name="Pearson M."/>
            <person name="Priest M."/>
            <person name="Roberts A."/>
            <person name="Saif S."/>
            <person name="Shea T."/>
            <person name="Shenoy N."/>
            <person name="Sisk P."/>
            <person name="Stolte C."/>
            <person name="Sykes S."/>
            <person name="Yandava C."/>
            <person name="Wortman J."/>
            <person name="Nusbaum C."/>
            <person name="Birren B."/>
        </authorList>
    </citation>
    <scope>NUCLEOTIDE SEQUENCE</scope>
    <source>
        <strain evidence="2">ATCC 64411</strain>
    </source>
</reference>
<dbReference type="Proteomes" id="UP000011715">
    <property type="component" value="Unassembled WGS sequence"/>
</dbReference>
<evidence type="ECO:0000313" key="2">
    <source>
        <dbReference type="EMBL" id="KLU85279.1"/>
    </source>
</evidence>
<reference evidence="3" key="4">
    <citation type="journal article" date="2015" name="G3 (Bethesda)">
        <title>Genome sequences of three phytopathogenic species of the Magnaporthaceae family of fungi.</title>
        <authorList>
            <person name="Okagaki L.H."/>
            <person name="Nunes C.C."/>
            <person name="Sailsbery J."/>
            <person name="Clay B."/>
            <person name="Brown D."/>
            <person name="John T."/>
            <person name="Oh Y."/>
            <person name="Young N."/>
            <person name="Fitzgerald M."/>
            <person name="Haas B.J."/>
            <person name="Zeng Q."/>
            <person name="Young S."/>
            <person name="Adiconis X."/>
            <person name="Fan L."/>
            <person name="Levin J.Z."/>
            <person name="Mitchell T.K."/>
            <person name="Okubara P.A."/>
            <person name="Farman M.L."/>
            <person name="Kohn L.M."/>
            <person name="Birren B."/>
            <person name="Ma L.-J."/>
            <person name="Dean R.A."/>
        </authorList>
    </citation>
    <scope>NUCLEOTIDE SEQUENCE</scope>
    <source>
        <strain evidence="3">ATCC 64411 / 73-15</strain>
    </source>
</reference>
<reference evidence="2" key="1">
    <citation type="submission" date="2010-05" db="EMBL/GenBank/DDBJ databases">
        <title>The Genome Sequence of Magnaporthe poae strain ATCC 64411.</title>
        <authorList>
            <consortium name="The Broad Institute Genome Sequencing Platform"/>
            <consortium name="Broad Institute Genome Sequencing Center for Infectious Disease"/>
            <person name="Ma L.-J."/>
            <person name="Dead R."/>
            <person name="Young S."/>
            <person name="Zeng Q."/>
            <person name="Koehrsen M."/>
            <person name="Alvarado L."/>
            <person name="Berlin A."/>
            <person name="Chapman S.B."/>
            <person name="Chen Z."/>
            <person name="Freedman E."/>
            <person name="Gellesch M."/>
            <person name="Goldberg J."/>
            <person name="Griggs A."/>
            <person name="Gujja S."/>
            <person name="Heilman E.R."/>
            <person name="Heiman D."/>
            <person name="Hepburn T."/>
            <person name="Howarth C."/>
            <person name="Jen D."/>
            <person name="Larson L."/>
            <person name="Mehta T."/>
            <person name="Neiman D."/>
            <person name="Pearson M."/>
            <person name="Roberts A."/>
            <person name="Saif S."/>
            <person name="Shea T."/>
            <person name="Shenoy N."/>
            <person name="Sisk P."/>
            <person name="Stolte C."/>
            <person name="Sykes S."/>
            <person name="Walk T."/>
            <person name="White J."/>
            <person name="Yandava C."/>
            <person name="Haas B."/>
            <person name="Nusbaum C."/>
            <person name="Birren B."/>
        </authorList>
    </citation>
    <scope>NUCLEOTIDE SEQUENCE</scope>
    <source>
        <strain evidence="2">ATCC 64411</strain>
    </source>
</reference>
<dbReference type="AlphaFoldDB" id="A0A0C4DWD1"/>
<gene>
    <name evidence="2" type="ORF">MAPG_04307</name>
</gene>
<organism evidence="3 4">
    <name type="scientific">Magnaporthiopsis poae (strain ATCC 64411 / 73-15)</name>
    <name type="common">Kentucky bluegrass fungus</name>
    <name type="synonym">Magnaporthe poae</name>
    <dbReference type="NCBI Taxonomy" id="644358"/>
    <lineage>
        <taxon>Eukaryota</taxon>
        <taxon>Fungi</taxon>
        <taxon>Dikarya</taxon>
        <taxon>Ascomycota</taxon>
        <taxon>Pezizomycotina</taxon>
        <taxon>Sordariomycetes</taxon>
        <taxon>Sordariomycetidae</taxon>
        <taxon>Magnaporthales</taxon>
        <taxon>Magnaporthaceae</taxon>
        <taxon>Magnaporthiopsis</taxon>
    </lineage>
</organism>
<dbReference type="VEuPathDB" id="FungiDB:MAPG_04307"/>
<accession>A0A0C4DWD1</accession>
<feature type="region of interest" description="Disordered" evidence="1">
    <location>
        <begin position="62"/>
        <end position="109"/>
    </location>
</feature>
<protein>
    <submittedName>
        <fullName evidence="2 3">Uncharacterized protein</fullName>
    </submittedName>
</protein>